<protein>
    <submittedName>
        <fullName evidence="1">Uncharacterized protein</fullName>
    </submittedName>
</protein>
<dbReference type="Proteomes" id="UP000006556">
    <property type="component" value="Chromosome"/>
</dbReference>
<name>A5D5U0_PELTS</name>
<dbReference type="KEGG" id="pth:PTH_0227"/>
<dbReference type="EMBL" id="AP009389">
    <property type="protein sequence ID" value="BAF58407.1"/>
    <property type="molecule type" value="Genomic_DNA"/>
</dbReference>
<dbReference type="HOGENOM" id="CLU_1000584_0_0_9"/>
<evidence type="ECO:0000313" key="1">
    <source>
        <dbReference type="EMBL" id="BAF58407.1"/>
    </source>
</evidence>
<organism evidence="1 2">
    <name type="scientific">Pelotomaculum thermopropionicum (strain DSM 13744 / JCM 10971 / SI)</name>
    <dbReference type="NCBI Taxonomy" id="370438"/>
    <lineage>
        <taxon>Bacteria</taxon>
        <taxon>Bacillati</taxon>
        <taxon>Bacillota</taxon>
        <taxon>Clostridia</taxon>
        <taxon>Eubacteriales</taxon>
        <taxon>Desulfotomaculaceae</taxon>
        <taxon>Pelotomaculum</taxon>
    </lineage>
</organism>
<keyword evidence="2" id="KW-1185">Reference proteome</keyword>
<evidence type="ECO:0000313" key="2">
    <source>
        <dbReference type="Proteomes" id="UP000006556"/>
    </source>
</evidence>
<sequence length="278" mass="29931">MGEGAGRNQVDPCCGHGPDVFFADPAGGLHQGAPVNQGHGLLHGRRVHVVQHDDVGPGLQGLFYPSQVLHFNLNPGRVGSAPPRRLHRRPDPAGRFDVVVLDQHGIVKAEAVIVPAAHPDRVFFKHPEARRGFSGIHQAGLFPGNQFNQPRRPGGNAGQALQEIQGQALAGQDRPRPAGQFGQHLAALYPLAVAHQGPELNERVQAQKNPLRHRQPCHHSVLLGQYVTAGNGVRRHNAVGGKIAGAYILSQAALDQPVQLNLVQLHVAIPLLYVVFLF</sequence>
<proteinExistence type="predicted"/>
<accession>A5D5U0</accession>
<dbReference type="AlphaFoldDB" id="A5D5U0"/>
<gene>
    <name evidence="1" type="ordered locus">PTH_0227</name>
</gene>
<reference evidence="2" key="1">
    <citation type="journal article" date="2008" name="Genome Res.">
        <title>The genome of Pelotomaculum thermopropionicum reveals niche-associated evolution in anaerobic microbiota.</title>
        <authorList>
            <person name="Kosaka T."/>
            <person name="Kato S."/>
            <person name="Shimoyama T."/>
            <person name="Ishii S."/>
            <person name="Abe T."/>
            <person name="Watanabe K."/>
        </authorList>
    </citation>
    <scope>NUCLEOTIDE SEQUENCE [LARGE SCALE GENOMIC DNA]</scope>
    <source>
        <strain evidence="2">DSM 13744 / JCM 10971 / SI</strain>
    </source>
</reference>